<evidence type="ECO:0000259" key="10">
    <source>
        <dbReference type="PROSITE" id="PS50853"/>
    </source>
</evidence>
<dbReference type="SUPFAM" id="SSF49265">
    <property type="entry name" value="Fibronectin type III"/>
    <property type="match status" value="2"/>
</dbReference>
<keyword evidence="2 9" id="KW-0812">Transmembrane</keyword>
<keyword evidence="6" id="KW-0675">Receptor</keyword>
<comment type="subcellular location">
    <subcellularLocation>
        <location evidence="1">Membrane</location>
        <topology evidence="1">Single-pass type I membrane protein</topology>
    </subcellularLocation>
</comment>
<dbReference type="GO" id="GO:0004896">
    <property type="term" value="F:cytokine receptor activity"/>
    <property type="evidence" value="ECO:0007669"/>
    <property type="project" value="InterPro"/>
</dbReference>
<dbReference type="Gene3D" id="2.60.40.10">
    <property type="entry name" value="Immunoglobulins"/>
    <property type="match status" value="2"/>
</dbReference>
<evidence type="ECO:0000256" key="4">
    <source>
        <dbReference type="ARBA" id="ARBA00022989"/>
    </source>
</evidence>
<dbReference type="EMBL" id="JAFJMO010000016">
    <property type="protein sequence ID" value="KAJ8253849.1"/>
    <property type="molecule type" value="Genomic_DNA"/>
</dbReference>
<keyword evidence="7" id="KW-0325">Glycoprotein</keyword>
<feature type="transmembrane region" description="Helical" evidence="9">
    <location>
        <begin position="255"/>
        <end position="279"/>
    </location>
</feature>
<evidence type="ECO:0000256" key="8">
    <source>
        <dbReference type="SAM" id="MobiDB-lite"/>
    </source>
</evidence>
<evidence type="ECO:0000313" key="12">
    <source>
        <dbReference type="Proteomes" id="UP001152803"/>
    </source>
</evidence>
<dbReference type="GO" id="GO:0016064">
    <property type="term" value="P:immunoglobulin mediated immune response"/>
    <property type="evidence" value="ECO:0007669"/>
    <property type="project" value="TreeGrafter"/>
</dbReference>
<feature type="domain" description="Fibronectin type-III" evidence="10">
    <location>
        <begin position="154"/>
        <end position="254"/>
    </location>
</feature>
<feature type="compositionally biased region" description="Basic and acidic residues" evidence="8">
    <location>
        <begin position="530"/>
        <end position="552"/>
    </location>
</feature>
<protein>
    <recommendedName>
        <fullName evidence="10">Fibronectin type-III domain-containing protein</fullName>
    </recommendedName>
</protein>
<keyword evidence="5 9" id="KW-0472">Membrane</keyword>
<dbReference type="Proteomes" id="UP001152803">
    <property type="component" value="Unassembled WGS sequence"/>
</dbReference>
<gene>
    <name evidence="11" type="ORF">COCON_G00204610</name>
</gene>
<proteinExistence type="predicted"/>
<organism evidence="11 12">
    <name type="scientific">Conger conger</name>
    <name type="common">Conger eel</name>
    <name type="synonym">Muraena conger</name>
    <dbReference type="NCBI Taxonomy" id="82655"/>
    <lineage>
        <taxon>Eukaryota</taxon>
        <taxon>Metazoa</taxon>
        <taxon>Chordata</taxon>
        <taxon>Craniata</taxon>
        <taxon>Vertebrata</taxon>
        <taxon>Euteleostomi</taxon>
        <taxon>Actinopterygii</taxon>
        <taxon>Neopterygii</taxon>
        <taxon>Teleostei</taxon>
        <taxon>Anguilliformes</taxon>
        <taxon>Congridae</taxon>
        <taxon>Conger</taxon>
    </lineage>
</organism>
<comment type="caution">
    <text evidence="11">The sequence shown here is derived from an EMBL/GenBank/DDBJ whole genome shotgun (WGS) entry which is preliminary data.</text>
</comment>
<accession>A0A9Q1CZB5</accession>
<evidence type="ECO:0000256" key="2">
    <source>
        <dbReference type="ARBA" id="ARBA00022692"/>
    </source>
</evidence>
<feature type="transmembrane region" description="Helical" evidence="9">
    <location>
        <begin position="26"/>
        <end position="49"/>
    </location>
</feature>
<evidence type="ECO:0000256" key="5">
    <source>
        <dbReference type="ARBA" id="ARBA00023136"/>
    </source>
</evidence>
<dbReference type="Pfam" id="PF09238">
    <property type="entry name" value="IL4Ra_N"/>
    <property type="match status" value="1"/>
</dbReference>
<dbReference type="PANTHER" id="PTHR23037">
    <property type="entry name" value="CYTOKINE RECEPTOR"/>
    <property type="match status" value="1"/>
</dbReference>
<name>A0A9Q1CZB5_CONCO</name>
<dbReference type="InterPro" id="IPR013783">
    <property type="entry name" value="Ig-like_fold"/>
</dbReference>
<evidence type="ECO:0000256" key="9">
    <source>
        <dbReference type="SAM" id="Phobius"/>
    </source>
</evidence>
<evidence type="ECO:0000256" key="6">
    <source>
        <dbReference type="ARBA" id="ARBA00023170"/>
    </source>
</evidence>
<dbReference type="InterPro" id="IPR003961">
    <property type="entry name" value="FN3_dom"/>
</dbReference>
<evidence type="ECO:0000256" key="3">
    <source>
        <dbReference type="ARBA" id="ARBA00022729"/>
    </source>
</evidence>
<keyword evidence="12" id="KW-1185">Reference proteome</keyword>
<feature type="region of interest" description="Disordered" evidence="8">
    <location>
        <begin position="530"/>
        <end position="555"/>
    </location>
</feature>
<dbReference type="InterPro" id="IPR015319">
    <property type="entry name" value="IL-4_rcpt-alpha_N"/>
</dbReference>
<dbReference type="OrthoDB" id="8962741at2759"/>
<dbReference type="GO" id="GO:0009897">
    <property type="term" value="C:external side of plasma membrane"/>
    <property type="evidence" value="ECO:0007669"/>
    <property type="project" value="TreeGrafter"/>
</dbReference>
<dbReference type="AlphaFoldDB" id="A0A9Q1CZB5"/>
<dbReference type="PROSITE" id="PS50853">
    <property type="entry name" value="FN3"/>
    <property type="match status" value="1"/>
</dbReference>
<evidence type="ECO:0000256" key="7">
    <source>
        <dbReference type="ARBA" id="ARBA00023180"/>
    </source>
</evidence>
<keyword evidence="3" id="KW-0732">Signal</keyword>
<sequence length="602" mass="67319">MDYSFVKLAHGQHRGRTKDIVQRMKIIYHTVNMSSIILLFFICFVSLIWCEHLNVSNLNCFNDYITTMACDFTSDKLLNCSGYILDFESPFEEHYACTLLQSEDDGNYYGSKCGCTVELPEFVSTEKYTVRLMDGRTVVHLTIITALDNIKPKAPKILLVMPMENGNYKVTWNTNYPAENPISESLQIQLMYNKKGKPDEAPRIANASQPFHEILGNELEPSSEYVVKARSRSPLYGTQFSDWSQEVEWTSSASVWNVLIAIIPVLCALLIISICAFYWCCTRLKDKWWDNIPTPTIEIKDKLLGKSEFFIPQNYDPSSYRTEFLTIVNTKEEPGPTLWISECEQVGPYKNVSSHTSTKDSGVFSSDDSQKTFSDSAGSCSSSDSGYKNVLYTTLAATPSQNTSSQALPSSGTPDLSARPAVGCEFCPIYREVEVLKATSSDPQQEEAPRIAIDCKYPVEEDNLKCPSGVDGLDDALPLNACRADDGYESFGEAVSRAALGQVRFPACTLEPSEEGYQALETLVDWRSEADRADRKASSVERTDQSTGHEWEPSQCPTWNIPDSITCASPFMQRSSMESSSNSALTTCPIMQIYTDSSYQRV</sequence>
<dbReference type="GO" id="GO:0002532">
    <property type="term" value="P:production of molecular mediator involved in inflammatory response"/>
    <property type="evidence" value="ECO:0007669"/>
    <property type="project" value="InterPro"/>
</dbReference>
<evidence type="ECO:0000256" key="1">
    <source>
        <dbReference type="ARBA" id="ARBA00004479"/>
    </source>
</evidence>
<evidence type="ECO:0000313" key="11">
    <source>
        <dbReference type="EMBL" id="KAJ8253849.1"/>
    </source>
</evidence>
<dbReference type="PANTHER" id="PTHR23037:SF42">
    <property type="entry name" value="CYTOKINE RECEPTOR COMMON SUBUNIT GAMMA ISOFORM X1-RELATED"/>
    <property type="match status" value="1"/>
</dbReference>
<reference evidence="11" key="1">
    <citation type="journal article" date="2023" name="Science">
        <title>Genome structures resolve the early diversification of teleost fishes.</title>
        <authorList>
            <person name="Parey E."/>
            <person name="Louis A."/>
            <person name="Montfort J."/>
            <person name="Bouchez O."/>
            <person name="Roques C."/>
            <person name="Iampietro C."/>
            <person name="Lluch J."/>
            <person name="Castinel A."/>
            <person name="Donnadieu C."/>
            <person name="Desvignes T."/>
            <person name="Floi Bucao C."/>
            <person name="Jouanno E."/>
            <person name="Wen M."/>
            <person name="Mejri S."/>
            <person name="Dirks R."/>
            <person name="Jansen H."/>
            <person name="Henkel C."/>
            <person name="Chen W.J."/>
            <person name="Zahm M."/>
            <person name="Cabau C."/>
            <person name="Klopp C."/>
            <person name="Thompson A.W."/>
            <person name="Robinson-Rechavi M."/>
            <person name="Braasch I."/>
            <person name="Lecointre G."/>
            <person name="Bobe J."/>
            <person name="Postlethwait J.H."/>
            <person name="Berthelot C."/>
            <person name="Roest Crollius H."/>
            <person name="Guiguen Y."/>
        </authorList>
    </citation>
    <scope>NUCLEOTIDE SEQUENCE</scope>
    <source>
        <strain evidence="11">Concon-B</strain>
    </source>
</reference>
<dbReference type="InterPro" id="IPR036116">
    <property type="entry name" value="FN3_sf"/>
</dbReference>
<keyword evidence="4 9" id="KW-1133">Transmembrane helix</keyword>